<dbReference type="SUPFAM" id="SSF140500">
    <property type="entry name" value="BAS1536-like"/>
    <property type="match status" value="1"/>
</dbReference>
<name>A0ABS4FS08_9BACL</name>
<reference evidence="1 2" key="1">
    <citation type="submission" date="2021-03" db="EMBL/GenBank/DDBJ databases">
        <title>Genomic Encyclopedia of Type Strains, Phase IV (KMG-IV): sequencing the most valuable type-strain genomes for metagenomic binning, comparative biology and taxonomic classification.</title>
        <authorList>
            <person name="Goeker M."/>
        </authorList>
    </citation>
    <scope>NUCLEOTIDE SEQUENCE [LARGE SCALE GENOMIC DNA]</scope>
    <source>
        <strain evidence="1 2">DSM 14349</strain>
    </source>
</reference>
<accession>A0ABS4FS08</accession>
<dbReference type="PANTHER" id="PTHR41263">
    <property type="entry name" value="ASPARTYL-PHOSPHATE PHOSPHATASE YISI"/>
    <property type="match status" value="1"/>
</dbReference>
<evidence type="ECO:0008006" key="3">
    <source>
        <dbReference type="Google" id="ProtNLM"/>
    </source>
</evidence>
<comment type="caution">
    <text evidence="1">The sequence shown here is derived from an EMBL/GenBank/DDBJ whole genome shotgun (WGS) entry which is preliminary data.</text>
</comment>
<dbReference type="Pfam" id="PF09388">
    <property type="entry name" value="SpoOE-like"/>
    <property type="match status" value="1"/>
</dbReference>
<dbReference type="RefSeq" id="WP_210088985.1">
    <property type="nucleotide sequence ID" value="NZ_JAGGKG010000008.1"/>
</dbReference>
<dbReference type="PANTHER" id="PTHR41263:SF1">
    <property type="entry name" value="ASPARTYL-PHOSPHATE PHOSPHATASE YISI"/>
    <property type="match status" value="1"/>
</dbReference>
<dbReference type="EMBL" id="JAGGKG010000008">
    <property type="protein sequence ID" value="MBP1905355.1"/>
    <property type="molecule type" value="Genomic_DNA"/>
</dbReference>
<organism evidence="1 2">
    <name type="scientific">Paenibacillus turicensis</name>
    <dbReference type="NCBI Taxonomy" id="160487"/>
    <lineage>
        <taxon>Bacteria</taxon>
        <taxon>Bacillati</taxon>
        <taxon>Bacillota</taxon>
        <taxon>Bacilli</taxon>
        <taxon>Bacillales</taxon>
        <taxon>Paenibacillaceae</taxon>
        <taxon>Paenibacillus</taxon>
    </lineage>
</organism>
<dbReference type="InterPro" id="IPR053028">
    <property type="entry name" value="Spo0E-like_phosphatase"/>
</dbReference>
<dbReference type="Proteomes" id="UP001519272">
    <property type="component" value="Unassembled WGS sequence"/>
</dbReference>
<dbReference type="InterPro" id="IPR037208">
    <property type="entry name" value="Spo0E-like_sf"/>
</dbReference>
<protein>
    <recommendedName>
        <fullName evidence="3">Aspartyl-phosphate phosphatase Spo0E family protein</fullName>
    </recommendedName>
</protein>
<evidence type="ECO:0000313" key="1">
    <source>
        <dbReference type="EMBL" id="MBP1905355.1"/>
    </source>
</evidence>
<dbReference type="InterPro" id="IPR036638">
    <property type="entry name" value="HLH_DNA-bd_sf"/>
</dbReference>
<proteinExistence type="predicted"/>
<evidence type="ECO:0000313" key="2">
    <source>
        <dbReference type="Proteomes" id="UP001519272"/>
    </source>
</evidence>
<dbReference type="Gene3D" id="4.10.280.10">
    <property type="entry name" value="Helix-loop-helix DNA-binding domain"/>
    <property type="match status" value="1"/>
</dbReference>
<sequence length="60" mass="7074">MFDLREQIELRRAEMIQLAEEYGLLDEQVLAKSQELDLLINAFERSKPRNKGKKWALQIG</sequence>
<keyword evidence="2" id="KW-1185">Reference proteome</keyword>
<dbReference type="InterPro" id="IPR018540">
    <property type="entry name" value="Spo0E-like"/>
</dbReference>
<gene>
    <name evidence="1" type="ORF">J2Z32_001985</name>
</gene>